<evidence type="ECO:0008006" key="4">
    <source>
        <dbReference type="Google" id="ProtNLM"/>
    </source>
</evidence>
<dbReference type="GO" id="GO:0006405">
    <property type="term" value="P:RNA export from nucleus"/>
    <property type="evidence" value="ECO:0007669"/>
    <property type="project" value="TreeGrafter"/>
</dbReference>
<proteinExistence type="predicted"/>
<dbReference type="InterPro" id="IPR015943">
    <property type="entry name" value="WD40/YVTN_repeat-like_dom_sf"/>
</dbReference>
<dbReference type="PANTHER" id="PTHR23193">
    <property type="entry name" value="NUCLEAR PORE COMPLEX PROTEIN NUP"/>
    <property type="match status" value="1"/>
</dbReference>
<protein>
    <recommendedName>
        <fullName evidence="4">Nuclear pore complex protein Nup214</fullName>
    </recommendedName>
</protein>
<comment type="caution">
    <text evidence="2">The sequence shown here is derived from an EMBL/GenBank/DDBJ whole genome shotgun (WGS) entry which is preliminary data.</text>
</comment>
<dbReference type="Proteomes" id="UP001177670">
    <property type="component" value="Unassembled WGS sequence"/>
</dbReference>
<evidence type="ECO:0000313" key="3">
    <source>
        <dbReference type="Proteomes" id="UP001177670"/>
    </source>
</evidence>
<dbReference type="PANTHER" id="PTHR23193:SF46">
    <property type="entry name" value="NUCLEAR PORE COMPLEX PROTEIN NUP214"/>
    <property type="match status" value="1"/>
</dbReference>
<feature type="region of interest" description="Disordered" evidence="1">
    <location>
        <begin position="454"/>
        <end position="474"/>
    </location>
</feature>
<dbReference type="GO" id="GO:0017056">
    <property type="term" value="F:structural constituent of nuclear pore"/>
    <property type="evidence" value="ECO:0007669"/>
    <property type="project" value="TreeGrafter"/>
</dbReference>
<sequence>MKTASDPKDIQDFQFKQSCTSQILDAFISIPTACSLLAVDKKRGLLYAGQNNKIIILKPGDDTDPEWKIEFNVCLVVSKLTLNCDCSYLAVAFHEPMVLIYDAQALTKNSLQLLHKIRISTSNGAIFANDLRWNPAVPGMLCTIASDYTIGSFRIKEKKKEAIELKALEKFNDDINALCAAWSPKGKQIVVGCKNGNIVQFKPDLKIARTILGPNPYIGEVVNILWISNYQFCAAYFANEQGINVLIIDAPKGETNTIFTCYEDITYGVTDSEAEGIIPRYYFDHVPEWGLIIAASSNSSEIAVLGSTDKGVTWNQWQLVDSGRAELPLIHTTESYPVGLAIDRSSVKNLPWGADSTLPHPVPILHILATSGQLCSFHMVNLTANCPPINSPPTEIIANPLQIQSIIGPETSFIMSIPITSTPIARQQENALERSKPPVAGNILNKFIQKSSFTLSPTEKPKQEHKSEQPSIGMKLETTREIQSQEIVKPDIKLTAVKEIITHEPVEPKSSADDDAKDNRAYVEEHNLFEKELRNRLEPQILEYDTEEERRKLIDTSIIIDKFLRELKETTNSLSSDIAYLKALLLQSFAWVEETKSKNAATNDITTRNCGDSNKISDLQKLYYYTQTQLTQASKIFDLEWSNHKSQEMSRMKIPYLEFVYQNLILHSKIIQEEKSKVEYLKKRWKLIIRSNSIFGLNRSLSNLTITSSKTLVTLPRNTGIIEARCKAIASKTLSFTQEKQIKLREHLSTCTPKIIKPVNPSPIQHRLEATLSSLTSPNTANINIKNKMDQPVSKQSTITKQQNLYIDPLDSMASIVAGIGTNECTNESNNVSTQNKIQSKQPSFGITFPPVSGSKPVQIEKISSMSTTTTVLQNSKPKQDTITLNQMHTSSNLMKSFPKVDTITFDTSAQKSEGTAAQSSTIQSMWLHTIKPENTLFSDSLKDVLPPETSIEKIQTTTTNTGMTLPITAAKTKAISTFSFATPIVTTQNTFVTSQTTNAQTFSFASKPSNITTPFNLKMTPSKSQTQDVLSLAGSFTGLQTTNQASSISANNSIVVCTTADEKYNSKLTFGIPGVSSSDGNQISVANKLCYRSVTIEEVPLSESTSSLPTSTVQDLREPSATPLFSILKNTLNTSVCEEISNSTPTITICAVTTATPVTQTTITSAMPLFGGFFTTSNTTANITSSTITPFQSALSKPFDKSTIMLPPSSISTTATASNITTSTTTTTAAAITITTTIVTTTAINTTTTTSTTISSIVTTTTPTITTTTAITNIITTPTSSTLTFGNKIATTTAAPVFDKPSLTMNSQFSTTPAVSSTANTFEKPDASIPLFKPFGNSSNTFMFGKMTTASTSDSIFSGSNTNSIFGGNTQVSSSGSIFGGNTSSINTFGVQMSIFDNNTPKSDSIFDSASNTGSASFFGGAANNTSALSLIGSSVFGGGAANTSSMGVEQPVLGVQPIFGQTPSFNTKPVFGSAATFRPPKPIFGGGFGTTPSPFGVSATPPAFGSPPTMGGSPAPIDNNMPKVFGNVGGSSTFESLANQSGGLSFSSLAQKSADVPKSPVFTSGSSFSTWR</sequence>
<dbReference type="GO" id="GO:0008139">
    <property type="term" value="F:nuclear localization sequence binding"/>
    <property type="evidence" value="ECO:0007669"/>
    <property type="project" value="TreeGrafter"/>
</dbReference>
<evidence type="ECO:0000313" key="2">
    <source>
        <dbReference type="EMBL" id="KAK1134287.1"/>
    </source>
</evidence>
<dbReference type="GO" id="GO:0006606">
    <property type="term" value="P:protein import into nucleus"/>
    <property type="evidence" value="ECO:0007669"/>
    <property type="project" value="TreeGrafter"/>
</dbReference>
<reference evidence="2" key="1">
    <citation type="submission" date="2021-10" db="EMBL/GenBank/DDBJ databases">
        <title>Melipona bicolor Genome sequencing and assembly.</title>
        <authorList>
            <person name="Araujo N.S."/>
            <person name="Arias M.C."/>
        </authorList>
    </citation>
    <scope>NUCLEOTIDE SEQUENCE</scope>
    <source>
        <strain evidence="2">USP_2M_L1-L4_2017</strain>
        <tissue evidence="2">Whole body</tissue>
    </source>
</reference>
<dbReference type="EMBL" id="JAHYIQ010000003">
    <property type="protein sequence ID" value="KAK1134287.1"/>
    <property type="molecule type" value="Genomic_DNA"/>
</dbReference>
<dbReference type="InterPro" id="IPR026054">
    <property type="entry name" value="Nucleoporin"/>
</dbReference>
<gene>
    <name evidence="2" type="ORF">K0M31_012067</name>
</gene>
<feature type="compositionally biased region" description="Basic and acidic residues" evidence="1">
    <location>
        <begin position="459"/>
        <end position="468"/>
    </location>
</feature>
<evidence type="ECO:0000256" key="1">
    <source>
        <dbReference type="SAM" id="MobiDB-lite"/>
    </source>
</evidence>
<dbReference type="GO" id="GO:0005643">
    <property type="term" value="C:nuclear pore"/>
    <property type="evidence" value="ECO:0007669"/>
    <property type="project" value="TreeGrafter"/>
</dbReference>
<accession>A0AA40KVE0</accession>
<dbReference type="Gene3D" id="2.130.10.10">
    <property type="entry name" value="YVTN repeat-like/Quinoprotein amine dehydrogenase"/>
    <property type="match status" value="1"/>
</dbReference>
<keyword evidence="3" id="KW-1185">Reference proteome</keyword>
<dbReference type="SUPFAM" id="SSF117289">
    <property type="entry name" value="Nucleoporin domain"/>
    <property type="match status" value="1"/>
</dbReference>
<name>A0AA40KVE0_9HYME</name>
<organism evidence="2 3">
    <name type="scientific">Melipona bicolor</name>
    <dbReference type="NCBI Taxonomy" id="60889"/>
    <lineage>
        <taxon>Eukaryota</taxon>
        <taxon>Metazoa</taxon>
        <taxon>Ecdysozoa</taxon>
        <taxon>Arthropoda</taxon>
        <taxon>Hexapoda</taxon>
        <taxon>Insecta</taxon>
        <taxon>Pterygota</taxon>
        <taxon>Neoptera</taxon>
        <taxon>Endopterygota</taxon>
        <taxon>Hymenoptera</taxon>
        <taxon>Apocrita</taxon>
        <taxon>Aculeata</taxon>
        <taxon>Apoidea</taxon>
        <taxon>Anthophila</taxon>
        <taxon>Apidae</taxon>
        <taxon>Melipona</taxon>
    </lineage>
</organism>